<evidence type="ECO:0000313" key="2">
    <source>
        <dbReference type="EMBL" id="NGN93123.1"/>
    </source>
</evidence>
<keyword evidence="1" id="KW-1133">Transmembrane helix</keyword>
<proteinExistence type="predicted"/>
<dbReference type="Proteomes" id="UP000483261">
    <property type="component" value="Unassembled WGS sequence"/>
</dbReference>
<dbReference type="Pfam" id="PF14155">
    <property type="entry name" value="DUF4307"/>
    <property type="match status" value="1"/>
</dbReference>
<name>A0A6M1QTD7_9ACTN</name>
<protein>
    <submittedName>
        <fullName evidence="2">DUF4307 domain-containing protein</fullName>
    </submittedName>
</protein>
<organism evidence="2 3">
    <name type="scientific">Nocardioides turkmenicus</name>
    <dbReference type="NCBI Taxonomy" id="2711220"/>
    <lineage>
        <taxon>Bacteria</taxon>
        <taxon>Bacillati</taxon>
        <taxon>Actinomycetota</taxon>
        <taxon>Actinomycetes</taxon>
        <taxon>Propionibacteriales</taxon>
        <taxon>Nocardioidaceae</taxon>
        <taxon>Nocardioides</taxon>
    </lineage>
</organism>
<feature type="transmembrane region" description="Helical" evidence="1">
    <location>
        <begin position="24"/>
        <end position="46"/>
    </location>
</feature>
<dbReference type="AlphaFoldDB" id="A0A6M1QTD7"/>
<sequence length="130" mass="14554">MSTPSAEETRIATRYGRGPRRRPGVLMIALIVAVVAIVGWFGWALWHAMNPEVSSGLEKWHAVSENEVEVTFVVRLHDKDAKPVCTVEAEDDQEEKVGHLEFTAGEGRQTITVPTERRALRVEWGDCTVE</sequence>
<keyword evidence="1" id="KW-0472">Membrane</keyword>
<accession>A0A6M1QTD7</accession>
<gene>
    <name evidence="2" type="ORF">G5C66_10290</name>
</gene>
<evidence type="ECO:0000256" key="1">
    <source>
        <dbReference type="SAM" id="Phobius"/>
    </source>
</evidence>
<dbReference type="InterPro" id="IPR025443">
    <property type="entry name" value="DUF4307"/>
</dbReference>
<reference evidence="2 3" key="1">
    <citation type="submission" date="2020-02" db="EMBL/GenBank/DDBJ databases">
        <title>Whole-genome analyses of novel actinobacteria.</title>
        <authorList>
            <person name="Sahin N."/>
        </authorList>
    </citation>
    <scope>NUCLEOTIDE SEQUENCE [LARGE SCALE GENOMIC DNA]</scope>
    <source>
        <strain evidence="2 3">KC13</strain>
    </source>
</reference>
<comment type="caution">
    <text evidence="2">The sequence shown here is derived from an EMBL/GenBank/DDBJ whole genome shotgun (WGS) entry which is preliminary data.</text>
</comment>
<dbReference type="RefSeq" id="WP_165110857.1">
    <property type="nucleotide sequence ID" value="NZ_JAALAA010000007.1"/>
</dbReference>
<keyword evidence="1" id="KW-0812">Transmembrane</keyword>
<keyword evidence="3" id="KW-1185">Reference proteome</keyword>
<evidence type="ECO:0000313" key="3">
    <source>
        <dbReference type="Proteomes" id="UP000483261"/>
    </source>
</evidence>
<dbReference type="EMBL" id="JAALAA010000007">
    <property type="protein sequence ID" value="NGN93123.1"/>
    <property type="molecule type" value="Genomic_DNA"/>
</dbReference>